<accession>A0A5A8DT85</accession>
<feature type="compositionally biased region" description="Low complexity" evidence="1">
    <location>
        <begin position="365"/>
        <end position="390"/>
    </location>
</feature>
<dbReference type="GO" id="GO:0005737">
    <property type="term" value="C:cytoplasm"/>
    <property type="evidence" value="ECO:0007669"/>
    <property type="project" value="TreeGrafter"/>
</dbReference>
<dbReference type="EMBL" id="VLTL01000031">
    <property type="protein sequence ID" value="KAA0167894.1"/>
    <property type="molecule type" value="Genomic_DNA"/>
</dbReference>
<dbReference type="SUPFAM" id="SSF48464">
    <property type="entry name" value="ENTH/VHS domain"/>
    <property type="match status" value="1"/>
</dbReference>
<dbReference type="PROSITE" id="PS51391">
    <property type="entry name" value="CID"/>
    <property type="match status" value="1"/>
</dbReference>
<evidence type="ECO:0000313" key="7">
    <source>
        <dbReference type="Proteomes" id="UP000324907"/>
    </source>
</evidence>
<dbReference type="InterPro" id="IPR008942">
    <property type="entry name" value="ENTH_VHS"/>
</dbReference>
<dbReference type="GO" id="GO:0005849">
    <property type="term" value="C:mRNA cleavage factor complex"/>
    <property type="evidence" value="ECO:0007669"/>
    <property type="project" value="TreeGrafter"/>
</dbReference>
<dbReference type="GO" id="GO:0031124">
    <property type="term" value="P:mRNA 3'-end processing"/>
    <property type="evidence" value="ECO:0007669"/>
    <property type="project" value="InterPro"/>
</dbReference>
<name>A0A5A8DT85_CAFRO</name>
<dbReference type="EMBL" id="VLTN01000002">
    <property type="protein sequence ID" value="KAA0157224.1"/>
    <property type="molecule type" value="Genomic_DNA"/>
</dbReference>
<proteinExistence type="predicted"/>
<dbReference type="AlphaFoldDB" id="A0A5A8DT85"/>
<keyword evidence="6" id="KW-1185">Reference proteome</keyword>
<reference evidence="6 7" key="1">
    <citation type="submission" date="2019-07" db="EMBL/GenBank/DDBJ databases">
        <title>Genomes of Cafeteria roenbergensis.</title>
        <authorList>
            <person name="Fischer M.G."/>
            <person name="Hackl T."/>
            <person name="Roman M."/>
        </authorList>
    </citation>
    <scope>NUCLEOTIDE SEQUENCE [LARGE SCALE GENOMIC DNA]</scope>
    <source>
        <strain evidence="3 6">BVI</strain>
        <strain evidence="5 8">Cflag</strain>
        <strain evidence="4 7">RCC970-E3</strain>
    </source>
</reference>
<organism evidence="4 7">
    <name type="scientific">Cafeteria roenbergensis</name>
    <name type="common">Marine flagellate</name>
    <dbReference type="NCBI Taxonomy" id="33653"/>
    <lineage>
        <taxon>Eukaryota</taxon>
        <taxon>Sar</taxon>
        <taxon>Stramenopiles</taxon>
        <taxon>Bigyra</taxon>
        <taxon>Opalozoa</taxon>
        <taxon>Bicosoecida</taxon>
        <taxon>Cafeteriaceae</taxon>
        <taxon>Cafeteria</taxon>
    </lineage>
</organism>
<gene>
    <name evidence="4" type="ORF">FNF28_02640</name>
    <name evidence="3" type="ORF">FNF29_00576</name>
    <name evidence="5" type="ORF">FNF31_00226</name>
</gene>
<dbReference type="InterPro" id="IPR045154">
    <property type="entry name" value="PCF11-like"/>
</dbReference>
<feature type="domain" description="CID" evidence="2">
    <location>
        <begin position="1"/>
        <end position="133"/>
    </location>
</feature>
<dbReference type="EMBL" id="VLTM01000001">
    <property type="protein sequence ID" value="KAA0169066.1"/>
    <property type="molecule type" value="Genomic_DNA"/>
</dbReference>
<feature type="region of interest" description="Disordered" evidence="1">
    <location>
        <begin position="157"/>
        <end position="177"/>
    </location>
</feature>
<evidence type="ECO:0000313" key="4">
    <source>
        <dbReference type="EMBL" id="KAA0167894.1"/>
    </source>
</evidence>
<evidence type="ECO:0000256" key="1">
    <source>
        <dbReference type="SAM" id="MobiDB-lite"/>
    </source>
</evidence>
<feature type="compositionally biased region" description="Low complexity" evidence="1">
    <location>
        <begin position="165"/>
        <end position="177"/>
    </location>
</feature>
<comment type="caution">
    <text evidence="4">The sequence shown here is derived from an EMBL/GenBank/DDBJ whole genome shotgun (WGS) entry which is preliminary data.</text>
</comment>
<dbReference type="GO" id="GO:0003729">
    <property type="term" value="F:mRNA binding"/>
    <property type="evidence" value="ECO:0007669"/>
    <property type="project" value="InterPro"/>
</dbReference>
<dbReference type="Proteomes" id="UP000324907">
    <property type="component" value="Unassembled WGS sequence"/>
</dbReference>
<sequence>MEDFSRELGALGTVARRDHITALTMFAEDLRDSPAQAAQLAAALQTKVEEVEPGRKLPLVYLMDNILKTIGEPFVSAFRPRVVGIVCGAFEMLPLQQQASIRRMLGTWSDARLYSDMLPAIETRLDACAPDGGMAGRPAKRMRPAAPGAFPVHASSGWGASGHQAARGGAESASSSGGWAAVNLPGTDPYAAPSASFAAAPLDDPYAVEGAAGGAAVPAGAPSAGGAATGIAALRGLGSLRPQVSSAAAGPAGEQTPSAPLSLQDSLGGLVAEAAAGVPGVLQELFGALMASFDEADDAGRELAVGEATRAVAKVNPPLARELSAALASLPSTAAVLTASPQQLHPDPFVRAVQAAMLLHRVRRASAPAGSAPRGPGAESTGSAAAGSSIGTEGAGAAGALHALGLPAPELSTSIAKSFSASDAAILYSSLPVVSPHTGWRSCTVEEATKHDAVSAAHRADIEARGLSSRAWWCPSVADWAGWSRVRERQPGAGTAAAAGKHVPSLGWVVCDTLAASLFDLCQIEQDLAEGIVPDRVLEEARAAAAAEGRLLDNAAGAPAGPAGGVEANGRSNECAICGDTFAVRVDESTGSKWFSDAVEHEGALVHAQCLASQAAGSPAQAASPPAASPSSRARAGKSWEREDSPEPMSPGEGSSPSAWGAAGLS</sequence>
<dbReference type="Gene3D" id="1.25.40.90">
    <property type="match status" value="1"/>
</dbReference>
<dbReference type="GO" id="GO:0000993">
    <property type="term" value="F:RNA polymerase II complex binding"/>
    <property type="evidence" value="ECO:0007669"/>
    <property type="project" value="InterPro"/>
</dbReference>
<feature type="region of interest" description="Disordered" evidence="1">
    <location>
        <begin position="616"/>
        <end position="666"/>
    </location>
</feature>
<protein>
    <recommendedName>
        <fullName evidence="2">CID domain-containing protein</fullName>
    </recommendedName>
</protein>
<dbReference type="InterPro" id="IPR006569">
    <property type="entry name" value="CID_dom"/>
</dbReference>
<dbReference type="PANTHER" id="PTHR15921">
    <property type="entry name" value="PRE-MRNA CLEAVAGE COMPLEX II"/>
    <property type="match status" value="1"/>
</dbReference>
<dbReference type="PANTHER" id="PTHR15921:SF3">
    <property type="entry name" value="PRE-MRNA CLEAVAGE COMPLEX 2 PROTEIN PCF11"/>
    <property type="match status" value="1"/>
</dbReference>
<evidence type="ECO:0000259" key="2">
    <source>
        <dbReference type="PROSITE" id="PS51391"/>
    </source>
</evidence>
<dbReference type="SMART" id="SM00582">
    <property type="entry name" value="RPR"/>
    <property type="match status" value="1"/>
</dbReference>
<dbReference type="GO" id="GO:0006369">
    <property type="term" value="P:termination of RNA polymerase II transcription"/>
    <property type="evidence" value="ECO:0007669"/>
    <property type="project" value="InterPro"/>
</dbReference>
<feature type="region of interest" description="Disordered" evidence="1">
    <location>
        <begin position="364"/>
        <end position="390"/>
    </location>
</feature>
<evidence type="ECO:0000313" key="3">
    <source>
        <dbReference type="EMBL" id="KAA0157224.1"/>
    </source>
</evidence>
<dbReference type="Proteomes" id="UP000323011">
    <property type="component" value="Unassembled WGS sequence"/>
</dbReference>
<evidence type="ECO:0000313" key="8">
    <source>
        <dbReference type="Proteomes" id="UP000325113"/>
    </source>
</evidence>
<feature type="compositionally biased region" description="Low complexity" evidence="1">
    <location>
        <begin position="616"/>
        <end position="634"/>
    </location>
</feature>
<evidence type="ECO:0000313" key="6">
    <source>
        <dbReference type="Proteomes" id="UP000323011"/>
    </source>
</evidence>
<dbReference type="Proteomes" id="UP000325113">
    <property type="component" value="Unassembled WGS sequence"/>
</dbReference>
<evidence type="ECO:0000313" key="5">
    <source>
        <dbReference type="EMBL" id="KAA0169066.1"/>
    </source>
</evidence>
<dbReference type="Pfam" id="PF04818">
    <property type="entry name" value="CID"/>
    <property type="match status" value="1"/>
</dbReference>